<keyword evidence="3" id="KW-1185">Reference proteome</keyword>
<gene>
    <name evidence="2" type="ordered locus">Sterm_2815</name>
</gene>
<dbReference type="AlphaFoldDB" id="D1AN55"/>
<dbReference type="RefSeq" id="WP_012862253.1">
    <property type="nucleotide sequence ID" value="NC_013517.1"/>
</dbReference>
<accession>D1AN55</accession>
<dbReference type="Proteomes" id="UP000000845">
    <property type="component" value="Chromosome"/>
</dbReference>
<keyword evidence="1" id="KW-0472">Membrane</keyword>
<dbReference type="STRING" id="526218.Sterm_2815"/>
<reference evidence="3" key="1">
    <citation type="submission" date="2009-09" db="EMBL/GenBank/DDBJ databases">
        <title>The complete chromosome of Sebaldella termitidis ATCC 33386.</title>
        <authorList>
            <consortium name="US DOE Joint Genome Institute (JGI-PGF)"/>
            <person name="Lucas S."/>
            <person name="Copeland A."/>
            <person name="Lapidus A."/>
            <person name="Glavina del Rio T."/>
            <person name="Dalin E."/>
            <person name="Tice H."/>
            <person name="Bruce D."/>
            <person name="Goodwin L."/>
            <person name="Pitluck S."/>
            <person name="Kyrpides N."/>
            <person name="Mavromatis K."/>
            <person name="Ivanova N."/>
            <person name="Mikhailova N."/>
            <person name="Sims D."/>
            <person name="Meincke L."/>
            <person name="Brettin T."/>
            <person name="Detter J.C."/>
            <person name="Han C."/>
            <person name="Larimer F."/>
            <person name="Land M."/>
            <person name="Hauser L."/>
            <person name="Markowitz V."/>
            <person name="Cheng J.F."/>
            <person name="Hugenholtz P."/>
            <person name="Woyke T."/>
            <person name="Wu D."/>
            <person name="Eisen J.A."/>
        </authorList>
    </citation>
    <scope>NUCLEOTIDE SEQUENCE [LARGE SCALE GENOMIC DNA]</scope>
    <source>
        <strain evidence="3">ATCC 33386 / NCTC 11300</strain>
    </source>
</reference>
<dbReference type="EMBL" id="CP001739">
    <property type="protein sequence ID" value="ACZ09659.1"/>
    <property type="molecule type" value="Genomic_DNA"/>
</dbReference>
<organism evidence="2 3">
    <name type="scientific">Sebaldella termitidis (strain ATCC 33386 / NCTC 11300)</name>
    <dbReference type="NCBI Taxonomy" id="526218"/>
    <lineage>
        <taxon>Bacteria</taxon>
        <taxon>Fusobacteriati</taxon>
        <taxon>Fusobacteriota</taxon>
        <taxon>Fusobacteriia</taxon>
        <taxon>Fusobacteriales</taxon>
        <taxon>Leptotrichiaceae</taxon>
        <taxon>Sebaldella</taxon>
    </lineage>
</organism>
<proteinExistence type="predicted"/>
<evidence type="ECO:0000313" key="3">
    <source>
        <dbReference type="Proteomes" id="UP000000845"/>
    </source>
</evidence>
<feature type="transmembrane region" description="Helical" evidence="1">
    <location>
        <begin position="16"/>
        <end position="35"/>
    </location>
</feature>
<dbReference type="KEGG" id="str:Sterm_2815"/>
<sequence>MNYLKIATTFYMQNPILNTVLILGVIGLGWFLWTYRKTQVLMLASTIKAEAVLHLKGREKLEFALKWLMKQNFYKNSILKFIPQKVIEWLINAVFNKNKDVIEAK</sequence>
<reference evidence="2 3" key="2">
    <citation type="journal article" date="2010" name="Stand. Genomic Sci.">
        <title>Complete genome sequence of Sebaldella termitidis type strain (NCTC 11300).</title>
        <authorList>
            <person name="Harmon-Smith M."/>
            <person name="Celia L."/>
            <person name="Chertkov O."/>
            <person name="Lapidus A."/>
            <person name="Copeland A."/>
            <person name="Glavina Del Rio T."/>
            <person name="Nolan M."/>
            <person name="Lucas S."/>
            <person name="Tice H."/>
            <person name="Cheng J.F."/>
            <person name="Han C."/>
            <person name="Detter J.C."/>
            <person name="Bruce D."/>
            <person name="Goodwin L."/>
            <person name="Pitluck S."/>
            <person name="Pati A."/>
            <person name="Liolios K."/>
            <person name="Ivanova N."/>
            <person name="Mavromatis K."/>
            <person name="Mikhailova N."/>
            <person name="Chen A."/>
            <person name="Palaniappan K."/>
            <person name="Land M."/>
            <person name="Hauser L."/>
            <person name="Chang Y.J."/>
            <person name="Jeffries C.D."/>
            <person name="Brettin T."/>
            <person name="Goker M."/>
            <person name="Beck B."/>
            <person name="Bristow J."/>
            <person name="Eisen J.A."/>
            <person name="Markowitz V."/>
            <person name="Hugenholtz P."/>
            <person name="Kyrpides N.C."/>
            <person name="Klenk H.P."/>
            <person name="Chen F."/>
        </authorList>
    </citation>
    <scope>NUCLEOTIDE SEQUENCE [LARGE SCALE GENOMIC DNA]</scope>
    <source>
        <strain evidence="3">ATCC 33386 / NCTC 11300</strain>
    </source>
</reference>
<protein>
    <submittedName>
        <fullName evidence="2">Uncharacterized protein</fullName>
    </submittedName>
</protein>
<evidence type="ECO:0000256" key="1">
    <source>
        <dbReference type="SAM" id="Phobius"/>
    </source>
</evidence>
<evidence type="ECO:0000313" key="2">
    <source>
        <dbReference type="EMBL" id="ACZ09659.1"/>
    </source>
</evidence>
<keyword evidence="1" id="KW-0812">Transmembrane</keyword>
<keyword evidence="1" id="KW-1133">Transmembrane helix</keyword>
<name>D1AN55_SEBTE</name>
<dbReference type="HOGENOM" id="CLU_2234709_0_0_0"/>